<proteinExistence type="predicted"/>
<sequence>FDIYNSDTYRISTHLANLNICSTSLYDLKQHVFKHHSAVAISMSHKDQSNRT</sequence>
<evidence type="ECO:0000313" key="2">
    <source>
        <dbReference type="Proteomes" id="UP000054359"/>
    </source>
</evidence>
<gene>
    <name evidence="1" type="ORF">X975_06574</name>
</gene>
<dbReference type="Proteomes" id="UP000054359">
    <property type="component" value="Unassembled WGS sequence"/>
</dbReference>
<feature type="non-terminal residue" evidence="1">
    <location>
        <position position="1"/>
    </location>
</feature>
<feature type="non-terminal residue" evidence="1">
    <location>
        <position position="52"/>
    </location>
</feature>
<accession>A0A087UPJ2</accession>
<name>A0A087UPJ2_STEMI</name>
<evidence type="ECO:0000313" key="1">
    <source>
        <dbReference type="EMBL" id="KFM79281.1"/>
    </source>
</evidence>
<dbReference type="AlphaFoldDB" id="A0A087UPJ2"/>
<dbReference type="EMBL" id="KK120887">
    <property type="protein sequence ID" value="KFM79281.1"/>
    <property type="molecule type" value="Genomic_DNA"/>
</dbReference>
<protein>
    <submittedName>
        <fullName evidence="1">Uncharacterized protein</fullName>
    </submittedName>
</protein>
<keyword evidence="2" id="KW-1185">Reference proteome</keyword>
<organism evidence="1 2">
    <name type="scientific">Stegodyphus mimosarum</name>
    <name type="common">African social velvet spider</name>
    <dbReference type="NCBI Taxonomy" id="407821"/>
    <lineage>
        <taxon>Eukaryota</taxon>
        <taxon>Metazoa</taxon>
        <taxon>Ecdysozoa</taxon>
        <taxon>Arthropoda</taxon>
        <taxon>Chelicerata</taxon>
        <taxon>Arachnida</taxon>
        <taxon>Araneae</taxon>
        <taxon>Araneomorphae</taxon>
        <taxon>Entelegynae</taxon>
        <taxon>Eresoidea</taxon>
        <taxon>Eresidae</taxon>
        <taxon>Stegodyphus</taxon>
    </lineage>
</organism>
<reference evidence="1 2" key="1">
    <citation type="submission" date="2013-11" db="EMBL/GenBank/DDBJ databases">
        <title>Genome sequencing of Stegodyphus mimosarum.</title>
        <authorList>
            <person name="Bechsgaard J."/>
        </authorList>
    </citation>
    <scope>NUCLEOTIDE SEQUENCE [LARGE SCALE GENOMIC DNA]</scope>
</reference>